<comment type="caution">
    <text evidence="1">The sequence shown here is derived from an EMBL/GenBank/DDBJ whole genome shotgun (WGS) entry which is preliminary data.</text>
</comment>
<name>A0A1J5R563_9ZZZZ</name>
<evidence type="ECO:0000313" key="1">
    <source>
        <dbReference type="EMBL" id="OIQ91086.1"/>
    </source>
</evidence>
<organism evidence="1">
    <name type="scientific">mine drainage metagenome</name>
    <dbReference type="NCBI Taxonomy" id="410659"/>
    <lineage>
        <taxon>unclassified sequences</taxon>
        <taxon>metagenomes</taxon>
        <taxon>ecological metagenomes</taxon>
    </lineage>
</organism>
<protein>
    <submittedName>
        <fullName evidence="1">Uncharacterized protein</fullName>
    </submittedName>
</protein>
<dbReference type="EMBL" id="MLJW01000270">
    <property type="protein sequence ID" value="OIQ91086.1"/>
    <property type="molecule type" value="Genomic_DNA"/>
</dbReference>
<proteinExistence type="predicted"/>
<sequence length="241" mass="28096">MEQLKEKLQGLVQELGKEKHDQIMQRLDDLVSVYPFNEYEFLISSLMGYGKISLDDYYELRDDYIARNLYMYVFEISAPRGFGEAWAQGHLKEIAPELIKPTKKLDTDYSGQYDFFLDSKIRIEVKASRAVDFDSREALYVKALSSDSKKRFDMNFQQVKPGCCDVFVWVGVWRDVIRYWVLSSNEVANNKYYSTGQHRGNTGEGQIHLKDDNVGEFSAYEAKPRELIDKIRAAYERQKNA</sequence>
<gene>
    <name evidence="1" type="ORF">GALL_269900</name>
</gene>
<accession>A0A1J5R563</accession>
<dbReference type="AlphaFoldDB" id="A0A1J5R563"/>
<reference evidence="1" key="1">
    <citation type="submission" date="2016-10" db="EMBL/GenBank/DDBJ databases">
        <title>Sequence of Gallionella enrichment culture.</title>
        <authorList>
            <person name="Poehlein A."/>
            <person name="Muehling M."/>
            <person name="Daniel R."/>
        </authorList>
    </citation>
    <scope>NUCLEOTIDE SEQUENCE</scope>
</reference>